<dbReference type="PANTHER" id="PTHR33121:SF79">
    <property type="entry name" value="CYCLIC DI-GMP PHOSPHODIESTERASE PDED-RELATED"/>
    <property type="match status" value="1"/>
</dbReference>
<evidence type="ECO:0000256" key="7">
    <source>
        <dbReference type="ARBA" id="ARBA00022989"/>
    </source>
</evidence>
<feature type="domain" description="EAL" evidence="11">
    <location>
        <begin position="298"/>
        <end position="546"/>
    </location>
</feature>
<accession>A0ABW7CX05</accession>
<dbReference type="Proteomes" id="UP001605261">
    <property type="component" value="Unassembled WGS sequence"/>
</dbReference>
<evidence type="ECO:0000256" key="2">
    <source>
        <dbReference type="ARBA" id="ARBA00012282"/>
    </source>
</evidence>
<proteinExistence type="predicted"/>
<comment type="catalytic activity">
    <reaction evidence="9">
        <text>3',3'-c-di-GMP + H2O = 5'-phosphoguanylyl(3'-&gt;5')guanosine + H(+)</text>
        <dbReference type="Rhea" id="RHEA:24902"/>
        <dbReference type="ChEBI" id="CHEBI:15377"/>
        <dbReference type="ChEBI" id="CHEBI:15378"/>
        <dbReference type="ChEBI" id="CHEBI:58754"/>
        <dbReference type="ChEBI" id="CHEBI:58805"/>
        <dbReference type="EC" id="3.1.4.52"/>
    </reaction>
</comment>
<comment type="caution">
    <text evidence="12">The sequence shown here is derived from an EMBL/GenBank/DDBJ whole genome shotgun (WGS) entry which is preliminary data.</text>
</comment>
<dbReference type="SMART" id="SM00052">
    <property type="entry name" value="EAL"/>
    <property type="match status" value="1"/>
</dbReference>
<dbReference type="SUPFAM" id="SSF141868">
    <property type="entry name" value="EAL domain-like"/>
    <property type="match status" value="1"/>
</dbReference>
<dbReference type="Pfam" id="PF12792">
    <property type="entry name" value="CSS-motif"/>
    <property type="match status" value="1"/>
</dbReference>
<keyword evidence="3" id="KW-1003">Cell membrane</keyword>
<dbReference type="InterPro" id="IPR001633">
    <property type="entry name" value="EAL_dom"/>
</dbReference>
<keyword evidence="5 10" id="KW-0812">Transmembrane</keyword>
<evidence type="ECO:0000256" key="4">
    <source>
        <dbReference type="ARBA" id="ARBA00022636"/>
    </source>
</evidence>
<evidence type="ECO:0000256" key="6">
    <source>
        <dbReference type="ARBA" id="ARBA00022801"/>
    </source>
</evidence>
<protein>
    <recommendedName>
        <fullName evidence="2">cyclic-guanylate-specific phosphodiesterase</fullName>
        <ecNumber evidence="2">3.1.4.52</ecNumber>
    </recommendedName>
</protein>
<keyword evidence="13" id="KW-1185">Reference proteome</keyword>
<feature type="transmembrane region" description="Helical" evidence="10">
    <location>
        <begin position="48"/>
        <end position="69"/>
    </location>
</feature>
<dbReference type="InterPro" id="IPR050706">
    <property type="entry name" value="Cyclic-di-GMP_PDE-like"/>
</dbReference>
<evidence type="ECO:0000256" key="8">
    <source>
        <dbReference type="ARBA" id="ARBA00023136"/>
    </source>
</evidence>
<evidence type="ECO:0000256" key="1">
    <source>
        <dbReference type="ARBA" id="ARBA00004651"/>
    </source>
</evidence>
<evidence type="ECO:0000256" key="5">
    <source>
        <dbReference type="ARBA" id="ARBA00022692"/>
    </source>
</evidence>
<comment type="subcellular location">
    <subcellularLocation>
        <location evidence="1">Cell membrane</location>
        <topology evidence="1">Multi-pass membrane protein</topology>
    </subcellularLocation>
</comment>
<feature type="transmembrane region" description="Helical" evidence="10">
    <location>
        <begin position="271"/>
        <end position="293"/>
    </location>
</feature>
<evidence type="ECO:0000313" key="12">
    <source>
        <dbReference type="EMBL" id="MFG6108666.1"/>
    </source>
</evidence>
<dbReference type="PANTHER" id="PTHR33121">
    <property type="entry name" value="CYCLIC DI-GMP PHOSPHODIESTERASE PDEF"/>
    <property type="match status" value="1"/>
</dbReference>
<evidence type="ECO:0000313" key="13">
    <source>
        <dbReference type="Proteomes" id="UP001605261"/>
    </source>
</evidence>
<evidence type="ECO:0000256" key="3">
    <source>
        <dbReference type="ARBA" id="ARBA00022475"/>
    </source>
</evidence>
<dbReference type="Pfam" id="PF00563">
    <property type="entry name" value="EAL"/>
    <property type="match status" value="1"/>
</dbReference>
<dbReference type="CDD" id="cd01948">
    <property type="entry name" value="EAL"/>
    <property type="match status" value="1"/>
</dbReference>
<gene>
    <name evidence="12" type="ORF">ACEU0G_002657</name>
</gene>
<dbReference type="EMBL" id="JBHGCJ010000003">
    <property type="protein sequence ID" value="MFG6108666.1"/>
    <property type="molecule type" value="Genomic_DNA"/>
</dbReference>
<dbReference type="PROSITE" id="PS50883">
    <property type="entry name" value="EAL"/>
    <property type="match status" value="1"/>
</dbReference>
<dbReference type="Gene3D" id="3.20.20.450">
    <property type="entry name" value="EAL domain"/>
    <property type="match status" value="1"/>
</dbReference>
<dbReference type="EC" id="3.1.4.52" evidence="2"/>
<evidence type="ECO:0000256" key="10">
    <source>
        <dbReference type="SAM" id="Phobius"/>
    </source>
</evidence>
<organism evidence="12 13">
    <name type="scientific">Stenotrophomonas nematodicola</name>
    <dbReference type="NCBI Taxonomy" id="2656746"/>
    <lineage>
        <taxon>Bacteria</taxon>
        <taxon>Pseudomonadati</taxon>
        <taxon>Pseudomonadota</taxon>
        <taxon>Gammaproteobacteria</taxon>
        <taxon>Lysobacterales</taxon>
        <taxon>Lysobacteraceae</taxon>
        <taxon>Stenotrophomonas</taxon>
    </lineage>
</organism>
<evidence type="ECO:0000259" key="11">
    <source>
        <dbReference type="PROSITE" id="PS50883"/>
    </source>
</evidence>
<dbReference type="RefSeq" id="WP_394161965.1">
    <property type="nucleotide sequence ID" value="NZ_JBHGCJ010000003.1"/>
</dbReference>
<reference evidence="12 13" key="1">
    <citation type="submission" date="2024-09" db="EMBL/GenBank/DDBJ databases">
        <authorList>
            <consortium name="All-Russian atlas of soil microorganisms"/>
            <consortium name="as a basis for the search for new antimicrobial producers and enzymes with unique properties"/>
            <person name="Sokolova E.A."/>
            <person name="Voronina E.N."/>
        </authorList>
    </citation>
    <scope>NUCLEOTIDE SEQUENCE [LARGE SCALE GENOMIC DNA]</scope>
    <source>
        <strain evidence="12 13">AF-22b-331.1</strain>
    </source>
</reference>
<dbReference type="InterPro" id="IPR035919">
    <property type="entry name" value="EAL_sf"/>
</dbReference>
<sequence>MRVPRPIAVTADRRLATPLALPFCWSWTLSRSSIAHSYRIALEGRAPFVTLTAVVVLAVTLLTAQAMLVQRDRAVLDAYADRLLSQAEAVAAASTLALDQAAALVTAPCTPADLAELRLLAFKSRYVRDVGRLQDDRLVCSAAWGVLAAPARMPEPDRRVRGYRLWGSVSGIVDSRVAADMSAKGDIIVTTSPSAFDRVDQLASGMGALVLTRDAGHVFQRFGDVTALDPSRHESWSDLGSTRHSRRCSATFDICVAARARQSSLLSESPWIVIGLCLLGGFAGSGLGLLISASQRNRRSLPKQLERAILGDGLTLVYQPLRTLSDRRLVGVETLSRWCNEQGEPVPPDTFVPMAERQRLGGALARQVVRKALAELGDRLRDDPTFYVSFNVSATDVVDAAFRAYLNAATAQSGIAREQVVLEITERSTTRHSDLADGMTRLREDGYPFYIDDFGTGYSNFAYLAELPLDAIKMDQRFTRAIGTGSAISQIIEAICVMTRTLDIGLVVEGVETEEQAQVMVELMPSAVAQGWLLGRPVPVDALPVD</sequence>
<keyword evidence="8 10" id="KW-0472">Membrane</keyword>
<keyword evidence="7 10" id="KW-1133">Transmembrane helix</keyword>
<dbReference type="InterPro" id="IPR024744">
    <property type="entry name" value="CSS-motif_dom"/>
</dbReference>
<evidence type="ECO:0000256" key="9">
    <source>
        <dbReference type="ARBA" id="ARBA00034290"/>
    </source>
</evidence>
<keyword evidence="4" id="KW-0973">c-di-GMP</keyword>
<name>A0ABW7CX05_9GAMM</name>
<keyword evidence="6" id="KW-0378">Hydrolase</keyword>